<accession>A0A2Z7C978</accession>
<evidence type="ECO:0000313" key="2">
    <source>
        <dbReference type="Proteomes" id="UP000250235"/>
    </source>
</evidence>
<organism evidence="1 2">
    <name type="scientific">Dorcoceras hygrometricum</name>
    <dbReference type="NCBI Taxonomy" id="472368"/>
    <lineage>
        <taxon>Eukaryota</taxon>
        <taxon>Viridiplantae</taxon>
        <taxon>Streptophyta</taxon>
        <taxon>Embryophyta</taxon>
        <taxon>Tracheophyta</taxon>
        <taxon>Spermatophyta</taxon>
        <taxon>Magnoliopsida</taxon>
        <taxon>eudicotyledons</taxon>
        <taxon>Gunneridae</taxon>
        <taxon>Pentapetalae</taxon>
        <taxon>asterids</taxon>
        <taxon>lamiids</taxon>
        <taxon>Lamiales</taxon>
        <taxon>Gesneriaceae</taxon>
        <taxon>Didymocarpoideae</taxon>
        <taxon>Trichosporeae</taxon>
        <taxon>Loxocarpinae</taxon>
        <taxon>Dorcoceras</taxon>
    </lineage>
</organism>
<dbReference type="AlphaFoldDB" id="A0A2Z7C978"/>
<reference evidence="1 2" key="1">
    <citation type="journal article" date="2015" name="Proc. Natl. Acad. Sci. U.S.A.">
        <title>The resurrection genome of Boea hygrometrica: A blueprint for survival of dehydration.</title>
        <authorList>
            <person name="Xiao L."/>
            <person name="Yang G."/>
            <person name="Zhang L."/>
            <person name="Yang X."/>
            <person name="Zhao S."/>
            <person name="Ji Z."/>
            <person name="Zhou Q."/>
            <person name="Hu M."/>
            <person name="Wang Y."/>
            <person name="Chen M."/>
            <person name="Xu Y."/>
            <person name="Jin H."/>
            <person name="Xiao X."/>
            <person name="Hu G."/>
            <person name="Bao F."/>
            <person name="Hu Y."/>
            <person name="Wan P."/>
            <person name="Li L."/>
            <person name="Deng X."/>
            <person name="Kuang T."/>
            <person name="Xiang C."/>
            <person name="Zhu J.K."/>
            <person name="Oliver M.J."/>
            <person name="He Y."/>
        </authorList>
    </citation>
    <scope>NUCLEOTIDE SEQUENCE [LARGE SCALE GENOMIC DNA]</scope>
    <source>
        <strain evidence="2">cv. XS01</strain>
    </source>
</reference>
<proteinExistence type="predicted"/>
<dbReference type="EMBL" id="KQ998118">
    <property type="protein sequence ID" value="KZV43426.1"/>
    <property type="molecule type" value="Genomic_DNA"/>
</dbReference>
<name>A0A2Z7C978_9LAMI</name>
<dbReference type="Proteomes" id="UP000250235">
    <property type="component" value="Unassembled WGS sequence"/>
</dbReference>
<evidence type="ECO:0000313" key="1">
    <source>
        <dbReference type="EMBL" id="KZV43426.1"/>
    </source>
</evidence>
<sequence length="72" mass="8393">METSRVDSVVCYQAKAKSPFKKKKKKRRWSWNEEVQQELQCSADEDSADEKRCARYGMSCDDISLDVITISR</sequence>
<gene>
    <name evidence="1" type="ORF">F511_30380</name>
</gene>
<protein>
    <submittedName>
        <fullName evidence="1">Uncharacterized protein</fullName>
    </submittedName>
</protein>
<keyword evidence="2" id="KW-1185">Reference proteome</keyword>